<evidence type="ECO:0000313" key="3">
    <source>
        <dbReference type="EMBL" id="MEW1976177.1"/>
    </source>
</evidence>
<gene>
    <name evidence="3" type="ORF">AB0301_14045</name>
</gene>
<accession>A0ABV3LLC1</accession>
<proteinExistence type="predicted"/>
<evidence type="ECO:0000256" key="1">
    <source>
        <dbReference type="SAM" id="MobiDB-lite"/>
    </source>
</evidence>
<dbReference type="EMBL" id="JBFBMH010000024">
    <property type="protein sequence ID" value="MEW1976177.1"/>
    <property type="molecule type" value="Genomic_DNA"/>
</dbReference>
<reference evidence="3 4" key="1">
    <citation type="submission" date="2024-06" db="EMBL/GenBank/DDBJ databases">
        <title>The Natural Products Discovery Center: Release of the First 8490 Sequenced Strains for Exploring Actinobacteria Biosynthetic Diversity.</title>
        <authorList>
            <person name="Kalkreuter E."/>
            <person name="Kautsar S.A."/>
            <person name="Yang D."/>
            <person name="Bader C.D."/>
            <person name="Teijaro C.N."/>
            <person name="Fluegel L."/>
            <person name="Davis C.M."/>
            <person name="Simpson J.R."/>
            <person name="Lauterbach L."/>
            <person name="Steele A.D."/>
            <person name="Gui C."/>
            <person name="Meng S."/>
            <person name="Li G."/>
            <person name="Viehrig K."/>
            <person name="Ye F."/>
            <person name="Su P."/>
            <person name="Kiefer A.F."/>
            <person name="Nichols A."/>
            <person name="Cepeda A.J."/>
            <person name="Yan W."/>
            <person name="Fan B."/>
            <person name="Jiang Y."/>
            <person name="Adhikari A."/>
            <person name="Zheng C.-J."/>
            <person name="Schuster L."/>
            <person name="Cowan T.M."/>
            <person name="Smanski M.J."/>
            <person name="Chevrette M.G."/>
            <person name="De Carvalho L.P.S."/>
            <person name="Shen B."/>
        </authorList>
    </citation>
    <scope>NUCLEOTIDE SEQUENCE [LARGE SCALE GENOMIC DNA]</scope>
    <source>
        <strain evidence="3 4">NPDC077434</strain>
    </source>
</reference>
<protein>
    <submittedName>
        <fullName evidence="3">Hemerythrin domain-containing protein</fullName>
    </submittedName>
</protein>
<dbReference type="InterPro" id="IPR012312">
    <property type="entry name" value="Hemerythrin-like"/>
</dbReference>
<comment type="caution">
    <text evidence="3">The sequence shown here is derived from an EMBL/GenBank/DDBJ whole genome shotgun (WGS) entry which is preliminary data.</text>
</comment>
<feature type="domain" description="Hemerythrin-like" evidence="2">
    <location>
        <begin position="35"/>
        <end position="141"/>
    </location>
</feature>
<evidence type="ECO:0000313" key="4">
    <source>
        <dbReference type="Proteomes" id="UP001553715"/>
    </source>
</evidence>
<sequence length="170" mass="18696">MSQKEENGPADTDNPGGVPRDQPDHHAGLWSTLVQRADDLTGTVGADHDDASARSALVAFLRGDVLAHLESEERVLYEAVREAGAHSLVDALELDHRCLLNLVEQIEKADTVMEAALSSRALVVLFALRMEKEDTIILPTLREAGVDVSALLDRMIVRMATDYDSHFTYF</sequence>
<name>A0ABV3LLC1_9MICO</name>
<feature type="region of interest" description="Disordered" evidence="1">
    <location>
        <begin position="1"/>
        <end position="26"/>
    </location>
</feature>
<dbReference type="Gene3D" id="1.20.120.520">
    <property type="entry name" value="nmb1532 protein domain like"/>
    <property type="match status" value="1"/>
</dbReference>
<dbReference type="Pfam" id="PF01814">
    <property type="entry name" value="Hemerythrin"/>
    <property type="match status" value="1"/>
</dbReference>
<dbReference type="RefSeq" id="WP_083428694.1">
    <property type="nucleotide sequence ID" value="NZ_JBFBMH010000024.1"/>
</dbReference>
<keyword evidence="4" id="KW-1185">Reference proteome</keyword>
<organism evidence="3 4">
    <name type="scientific">Microbacterium profundi</name>
    <dbReference type="NCBI Taxonomy" id="450380"/>
    <lineage>
        <taxon>Bacteria</taxon>
        <taxon>Bacillati</taxon>
        <taxon>Actinomycetota</taxon>
        <taxon>Actinomycetes</taxon>
        <taxon>Micrococcales</taxon>
        <taxon>Microbacteriaceae</taxon>
        <taxon>Microbacterium</taxon>
    </lineage>
</organism>
<evidence type="ECO:0000259" key="2">
    <source>
        <dbReference type="Pfam" id="PF01814"/>
    </source>
</evidence>
<dbReference type="Proteomes" id="UP001553715">
    <property type="component" value="Unassembled WGS sequence"/>
</dbReference>